<sequence>MNLTKKSPLHCTRLFYTWLNTVFNKVDYSRIKDVGPDRAAAEWLLKCGASVKWKNYDNWVTDYNILQTQSFKNVIEEIDATESCIMHIGFPYLSGLNYLRRIKFCKCIYLEDTCMTMLSVRKDSLHHLDVISCGNITDKGILAIADIRKLQSLYLYDLPEVKNVSNCIEVLQKTLPECKITFREYEK</sequence>
<organism evidence="1 2">
    <name type="scientific">Oedothorax gibbosus</name>
    <dbReference type="NCBI Taxonomy" id="931172"/>
    <lineage>
        <taxon>Eukaryota</taxon>
        <taxon>Metazoa</taxon>
        <taxon>Ecdysozoa</taxon>
        <taxon>Arthropoda</taxon>
        <taxon>Chelicerata</taxon>
        <taxon>Arachnida</taxon>
        <taxon>Araneae</taxon>
        <taxon>Araneomorphae</taxon>
        <taxon>Entelegynae</taxon>
        <taxon>Araneoidea</taxon>
        <taxon>Linyphiidae</taxon>
        <taxon>Erigoninae</taxon>
        <taxon>Oedothorax</taxon>
    </lineage>
</organism>
<dbReference type="InterPro" id="IPR032675">
    <property type="entry name" value="LRR_dom_sf"/>
</dbReference>
<keyword evidence="2" id="KW-1185">Reference proteome</keyword>
<evidence type="ECO:0000313" key="2">
    <source>
        <dbReference type="Proteomes" id="UP000827092"/>
    </source>
</evidence>
<evidence type="ECO:0008006" key="3">
    <source>
        <dbReference type="Google" id="ProtNLM"/>
    </source>
</evidence>
<comment type="caution">
    <text evidence="1">The sequence shown here is derived from an EMBL/GenBank/DDBJ whole genome shotgun (WGS) entry which is preliminary data.</text>
</comment>
<protein>
    <recommendedName>
        <fullName evidence="3">Mitochondrial ATP synthase regulatory component factor B</fullName>
    </recommendedName>
</protein>
<accession>A0AAV6VBD9</accession>
<reference evidence="1 2" key="1">
    <citation type="journal article" date="2022" name="Nat. Ecol. Evol.">
        <title>A masculinizing supergene underlies an exaggerated male reproductive morph in a spider.</title>
        <authorList>
            <person name="Hendrickx F."/>
            <person name="De Corte Z."/>
            <person name="Sonet G."/>
            <person name="Van Belleghem S.M."/>
            <person name="Kostlbacher S."/>
            <person name="Vangestel C."/>
        </authorList>
    </citation>
    <scope>NUCLEOTIDE SEQUENCE [LARGE SCALE GENOMIC DNA]</scope>
    <source>
        <strain evidence="1">W744_W776</strain>
    </source>
</reference>
<gene>
    <name evidence="1" type="ORF">JTE90_022981</name>
</gene>
<dbReference type="SUPFAM" id="SSF52047">
    <property type="entry name" value="RNI-like"/>
    <property type="match status" value="1"/>
</dbReference>
<dbReference type="Gene3D" id="3.80.10.10">
    <property type="entry name" value="Ribonuclease Inhibitor"/>
    <property type="match status" value="1"/>
</dbReference>
<dbReference type="Proteomes" id="UP000827092">
    <property type="component" value="Unassembled WGS sequence"/>
</dbReference>
<dbReference type="AlphaFoldDB" id="A0AAV6VBD9"/>
<name>A0AAV6VBD9_9ARAC</name>
<proteinExistence type="predicted"/>
<evidence type="ECO:0000313" key="1">
    <source>
        <dbReference type="EMBL" id="KAG8193352.1"/>
    </source>
</evidence>
<dbReference type="EMBL" id="JAFNEN010000124">
    <property type="protein sequence ID" value="KAG8193352.1"/>
    <property type="molecule type" value="Genomic_DNA"/>
</dbReference>